<dbReference type="PANTHER" id="PTHR35778">
    <property type="entry name" value="SIGNALING MUCIN HKR1-RELATED"/>
    <property type="match status" value="1"/>
</dbReference>
<keyword evidence="3" id="KW-1185">Reference proteome</keyword>
<proteinExistence type="predicted"/>
<name>A0A4P9ZCG2_9ASCO</name>
<dbReference type="PANTHER" id="PTHR35778:SF1">
    <property type="entry name" value="SIGNALING MUCIN HKR1-RELATED"/>
    <property type="match status" value="1"/>
</dbReference>
<sequence length="271" mass="29048">MPTSKTHWLPTVIETAQPASSEVVQANAVTPETSGLPRAITTANTTIPTEAYLLVTIGLKEPLNYPFVVAHSILSAQIFTYLPQVLKFPFGGDAAFQDITVKSIVPYLALNVSYIISVAEVWFPHAQINQLQHLLSNPNSDLYKNTDQTAAMLAQLIDVRVPLNSFGGAASSSESTPDNNGSVGSSNSLLPNSGLVVGIAAGAFVGSLAYLSLTVFMIRMFKKRNVKPMSTDSESLADSTSWLLGRSSAFQNRPQLHISKPVNALNSLGWS</sequence>
<dbReference type="GO" id="GO:0005576">
    <property type="term" value="C:extracellular region"/>
    <property type="evidence" value="ECO:0007669"/>
    <property type="project" value="TreeGrafter"/>
</dbReference>
<dbReference type="GO" id="GO:0031505">
    <property type="term" value="P:fungal-type cell wall organization"/>
    <property type="evidence" value="ECO:0007669"/>
    <property type="project" value="TreeGrafter"/>
</dbReference>
<dbReference type="GO" id="GO:0009986">
    <property type="term" value="C:cell surface"/>
    <property type="evidence" value="ECO:0007669"/>
    <property type="project" value="TreeGrafter"/>
</dbReference>
<dbReference type="GO" id="GO:0005886">
    <property type="term" value="C:plasma membrane"/>
    <property type="evidence" value="ECO:0007669"/>
    <property type="project" value="InterPro"/>
</dbReference>
<dbReference type="GO" id="GO:0005034">
    <property type="term" value="F:osmosensor activity"/>
    <property type="evidence" value="ECO:0007669"/>
    <property type="project" value="InterPro"/>
</dbReference>
<evidence type="ECO:0000313" key="2">
    <source>
        <dbReference type="EMBL" id="RKP30503.1"/>
    </source>
</evidence>
<reference evidence="3" key="1">
    <citation type="journal article" date="2018" name="Nat. Microbiol.">
        <title>Leveraging single-cell genomics to expand the fungal tree of life.</title>
        <authorList>
            <person name="Ahrendt S.R."/>
            <person name="Quandt C.A."/>
            <person name="Ciobanu D."/>
            <person name="Clum A."/>
            <person name="Salamov A."/>
            <person name="Andreopoulos B."/>
            <person name="Cheng J.F."/>
            <person name="Woyke T."/>
            <person name="Pelin A."/>
            <person name="Henrissat B."/>
            <person name="Reynolds N.K."/>
            <person name="Benny G.L."/>
            <person name="Smith M.E."/>
            <person name="James T.Y."/>
            <person name="Grigoriev I.V."/>
        </authorList>
    </citation>
    <scope>NUCLEOTIDE SEQUENCE [LARGE SCALE GENOMIC DNA]</scope>
    <source>
        <strain evidence="3">Baker2002</strain>
    </source>
</reference>
<keyword evidence="1" id="KW-1133">Transmembrane helix</keyword>
<dbReference type="GO" id="GO:0030427">
    <property type="term" value="C:site of polarized growth"/>
    <property type="evidence" value="ECO:0007669"/>
    <property type="project" value="TreeGrafter"/>
</dbReference>
<dbReference type="OrthoDB" id="3366093at2759"/>
<evidence type="ECO:0000313" key="3">
    <source>
        <dbReference type="Proteomes" id="UP000268321"/>
    </source>
</evidence>
<keyword evidence="1" id="KW-0472">Membrane</keyword>
<protein>
    <submittedName>
        <fullName evidence="2">Uncharacterized protein</fullName>
    </submittedName>
</protein>
<dbReference type="GO" id="GO:0006972">
    <property type="term" value="P:hyperosmotic response"/>
    <property type="evidence" value="ECO:0007669"/>
    <property type="project" value="TreeGrafter"/>
</dbReference>
<gene>
    <name evidence="2" type="ORF">METBISCDRAFT_27321</name>
</gene>
<dbReference type="AlphaFoldDB" id="A0A4P9ZCG2"/>
<keyword evidence="1" id="KW-0812">Transmembrane</keyword>
<evidence type="ECO:0000256" key="1">
    <source>
        <dbReference type="SAM" id="Phobius"/>
    </source>
</evidence>
<dbReference type="EMBL" id="ML004457">
    <property type="protein sequence ID" value="RKP30503.1"/>
    <property type="molecule type" value="Genomic_DNA"/>
</dbReference>
<dbReference type="GO" id="GO:0001402">
    <property type="term" value="P:signal transduction involved in filamentous growth"/>
    <property type="evidence" value="ECO:0007669"/>
    <property type="project" value="TreeGrafter"/>
</dbReference>
<dbReference type="Proteomes" id="UP000268321">
    <property type="component" value="Unassembled WGS sequence"/>
</dbReference>
<dbReference type="GO" id="GO:0000282">
    <property type="term" value="P:cellular bud site selection"/>
    <property type="evidence" value="ECO:0007669"/>
    <property type="project" value="TreeGrafter"/>
</dbReference>
<feature type="transmembrane region" description="Helical" evidence="1">
    <location>
        <begin position="195"/>
        <end position="218"/>
    </location>
</feature>
<dbReference type="InterPro" id="IPR039295">
    <property type="entry name" value="MSB2"/>
</dbReference>
<organism evidence="2 3">
    <name type="scientific">Metschnikowia bicuspidata</name>
    <dbReference type="NCBI Taxonomy" id="27322"/>
    <lineage>
        <taxon>Eukaryota</taxon>
        <taxon>Fungi</taxon>
        <taxon>Dikarya</taxon>
        <taxon>Ascomycota</taxon>
        <taxon>Saccharomycotina</taxon>
        <taxon>Pichiomycetes</taxon>
        <taxon>Metschnikowiaceae</taxon>
        <taxon>Metschnikowia</taxon>
    </lineage>
</organism>
<accession>A0A4P9ZCG2</accession>
<dbReference type="GO" id="GO:0007232">
    <property type="term" value="P:osmosensory signaling pathway via Sho1 osmosensor"/>
    <property type="evidence" value="ECO:0007669"/>
    <property type="project" value="InterPro"/>
</dbReference>